<dbReference type="CDD" id="cd00405">
    <property type="entry name" value="PRAI"/>
    <property type="match status" value="1"/>
</dbReference>
<keyword evidence="7 9" id="KW-0057">Aromatic amino acid biosynthesis</keyword>
<comment type="catalytic activity">
    <reaction evidence="1 9">
        <text>N-(5-phospho-beta-D-ribosyl)anthranilate = 1-(2-carboxyphenylamino)-1-deoxy-D-ribulose 5-phosphate</text>
        <dbReference type="Rhea" id="RHEA:21540"/>
        <dbReference type="ChEBI" id="CHEBI:18277"/>
        <dbReference type="ChEBI" id="CHEBI:58613"/>
        <dbReference type="EC" id="5.3.1.24"/>
    </reaction>
</comment>
<dbReference type="InterPro" id="IPR013785">
    <property type="entry name" value="Aldolase_TIM"/>
</dbReference>
<dbReference type="InterPro" id="IPR011060">
    <property type="entry name" value="RibuloseP-bd_barrel"/>
</dbReference>
<keyword evidence="5 9" id="KW-0028">Amino-acid biosynthesis</keyword>
<dbReference type="PANTHER" id="PTHR42894:SF1">
    <property type="entry name" value="N-(5'-PHOSPHORIBOSYL)ANTHRANILATE ISOMERASE"/>
    <property type="match status" value="1"/>
</dbReference>
<dbReference type="EMBL" id="CADCWC010000158">
    <property type="protein sequence ID" value="CAA9530408.1"/>
    <property type="molecule type" value="Genomic_DNA"/>
</dbReference>
<reference evidence="11" key="1">
    <citation type="submission" date="2020-02" db="EMBL/GenBank/DDBJ databases">
        <authorList>
            <person name="Meier V. D."/>
        </authorList>
    </citation>
    <scope>NUCLEOTIDE SEQUENCE</scope>
    <source>
        <strain evidence="11">AVDCRST_MAG79</strain>
    </source>
</reference>
<dbReference type="SUPFAM" id="SSF51366">
    <property type="entry name" value="Ribulose-phoshate binding barrel"/>
    <property type="match status" value="1"/>
</dbReference>
<evidence type="ECO:0000256" key="8">
    <source>
        <dbReference type="ARBA" id="ARBA00023235"/>
    </source>
</evidence>
<dbReference type="GO" id="GO:0004640">
    <property type="term" value="F:phosphoribosylanthranilate isomerase activity"/>
    <property type="evidence" value="ECO:0007669"/>
    <property type="project" value="UniProtKB-UniRule"/>
</dbReference>
<comment type="pathway">
    <text evidence="2 9">Amino-acid biosynthesis; L-tryptophan biosynthesis; L-tryptophan from chorismate: step 3/5.</text>
</comment>
<keyword evidence="6 9" id="KW-0822">Tryptophan biosynthesis</keyword>
<comment type="similarity">
    <text evidence="9">Belongs to the TrpF family.</text>
</comment>
<dbReference type="GO" id="GO:0000162">
    <property type="term" value="P:L-tryptophan biosynthetic process"/>
    <property type="evidence" value="ECO:0007669"/>
    <property type="project" value="UniProtKB-UniRule"/>
</dbReference>
<gene>
    <name evidence="9" type="primary">trpF</name>
    <name evidence="11" type="ORF">AVDCRST_MAG79-858</name>
</gene>
<evidence type="ECO:0000256" key="7">
    <source>
        <dbReference type="ARBA" id="ARBA00023141"/>
    </source>
</evidence>
<evidence type="ECO:0000256" key="1">
    <source>
        <dbReference type="ARBA" id="ARBA00001164"/>
    </source>
</evidence>
<accession>A0A6J4TRG6</accession>
<keyword evidence="8 9" id="KW-0413">Isomerase</keyword>
<evidence type="ECO:0000256" key="4">
    <source>
        <dbReference type="ARBA" id="ARBA00022272"/>
    </source>
</evidence>
<evidence type="ECO:0000256" key="5">
    <source>
        <dbReference type="ARBA" id="ARBA00022605"/>
    </source>
</evidence>
<dbReference type="InterPro" id="IPR001240">
    <property type="entry name" value="PRAI_dom"/>
</dbReference>
<dbReference type="Gene3D" id="3.20.20.70">
    <property type="entry name" value="Aldolase class I"/>
    <property type="match status" value="1"/>
</dbReference>
<dbReference type="InterPro" id="IPR044643">
    <property type="entry name" value="TrpF_fam"/>
</dbReference>
<dbReference type="PANTHER" id="PTHR42894">
    <property type="entry name" value="N-(5'-PHOSPHORIBOSYL)ANTHRANILATE ISOMERASE"/>
    <property type="match status" value="1"/>
</dbReference>
<dbReference type="EC" id="5.3.1.24" evidence="3 9"/>
<name>A0A6J4TRG6_9ACTN</name>
<dbReference type="AlphaFoldDB" id="A0A6J4TRG6"/>
<evidence type="ECO:0000256" key="9">
    <source>
        <dbReference type="HAMAP-Rule" id="MF_00135"/>
    </source>
</evidence>
<evidence type="ECO:0000256" key="6">
    <source>
        <dbReference type="ARBA" id="ARBA00022822"/>
    </source>
</evidence>
<dbReference type="HAMAP" id="MF_00135">
    <property type="entry name" value="PRAI"/>
    <property type="match status" value="1"/>
</dbReference>
<evidence type="ECO:0000313" key="11">
    <source>
        <dbReference type="EMBL" id="CAA9530408.1"/>
    </source>
</evidence>
<protein>
    <recommendedName>
        <fullName evidence="4 9">N-(5'-phosphoribosyl)anthranilate isomerase</fullName>
        <shortName evidence="9">PRAI</shortName>
        <ecNumber evidence="3 9">5.3.1.24</ecNumber>
    </recommendedName>
</protein>
<feature type="domain" description="N-(5'phosphoribosyl) anthranilate isomerase (PRAI)" evidence="10">
    <location>
        <begin position="8"/>
        <end position="201"/>
    </location>
</feature>
<organism evidence="11">
    <name type="scientific">uncultured Thermoleophilia bacterium</name>
    <dbReference type="NCBI Taxonomy" id="1497501"/>
    <lineage>
        <taxon>Bacteria</taxon>
        <taxon>Bacillati</taxon>
        <taxon>Actinomycetota</taxon>
        <taxon>Thermoleophilia</taxon>
        <taxon>environmental samples</taxon>
    </lineage>
</organism>
<proteinExistence type="inferred from homology"/>
<evidence type="ECO:0000256" key="2">
    <source>
        <dbReference type="ARBA" id="ARBA00004664"/>
    </source>
</evidence>
<dbReference type="Pfam" id="PF00697">
    <property type="entry name" value="PRAI"/>
    <property type="match status" value="1"/>
</dbReference>
<sequence>MTAAPPLVKICGLTRPEDVDAAVEAGADLIGLILVDWSPRAVDARQAEALRARVPAGVGVVGVFVDEDPDTVEQLVDALDLDHVQLHGAEPPEVVERFGARAIKAYRLPLDRPADDALVGSTVLLDRAFGAEARADDLAEHWRTAAAVGVGRRVLLAGSLTVGNVGHAVAAARPWAVDGVRGTEAAPGVKDHAQLHAFVQAARNAPTRGEHR</sequence>
<evidence type="ECO:0000256" key="3">
    <source>
        <dbReference type="ARBA" id="ARBA00012572"/>
    </source>
</evidence>
<evidence type="ECO:0000259" key="10">
    <source>
        <dbReference type="Pfam" id="PF00697"/>
    </source>
</evidence>
<dbReference type="UniPathway" id="UPA00035">
    <property type="reaction ID" value="UER00042"/>
</dbReference>